<evidence type="ECO:0000256" key="1">
    <source>
        <dbReference type="ARBA" id="ARBA00009986"/>
    </source>
</evidence>
<dbReference type="PROSITE" id="PS00070">
    <property type="entry name" value="ALDEHYDE_DEHYDR_CYS"/>
    <property type="match status" value="1"/>
</dbReference>
<evidence type="ECO:0000256" key="2">
    <source>
        <dbReference type="ARBA" id="ARBA00023002"/>
    </source>
</evidence>
<dbReference type="GO" id="GO:0006081">
    <property type="term" value="P:aldehyde metabolic process"/>
    <property type="evidence" value="ECO:0007669"/>
    <property type="project" value="InterPro"/>
</dbReference>
<dbReference type="Proteomes" id="UP000469558">
    <property type="component" value="Unassembled WGS sequence"/>
</dbReference>
<dbReference type="SUPFAM" id="SSF53720">
    <property type="entry name" value="ALDH-like"/>
    <property type="match status" value="1"/>
</dbReference>
<name>A0A8T9C7U9_9HELO</name>
<dbReference type="PIRSF" id="PIRSF036492">
    <property type="entry name" value="ALDH"/>
    <property type="match status" value="1"/>
</dbReference>
<evidence type="ECO:0000256" key="7">
    <source>
        <dbReference type="RuleBase" id="RU003345"/>
    </source>
</evidence>
<protein>
    <recommendedName>
        <fullName evidence="4">Aldehyde dehydrogenase</fullName>
    </recommendedName>
</protein>
<dbReference type="InterPro" id="IPR012394">
    <property type="entry name" value="Aldehyde_DH_NAD(P)"/>
</dbReference>
<dbReference type="EMBL" id="QGMK01000415">
    <property type="protein sequence ID" value="TVY81839.1"/>
    <property type="molecule type" value="Genomic_DNA"/>
</dbReference>
<dbReference type="InterPro" id="IPR016162">
    <property type="entry name" value="Ald_DH_N"/>
</dbReference>
<keyword evidence="10" id="KW-1185">Reference proteome</keyword>
<comment type="caution">
    <text evidence="9">The sequence shown here is derived from an EMBL/GenBank/DDBJ whole genome shotgun (WGS) entry which is preliminary data.</text>
</comment>
<evidence type="ECO:0000313" key="9">
    <source>
        <dbReference type="EMBL" id="TVY81839.1"/>
    </source>
</evidence>
<keyword evidence="2 4" id="KW-0560">Oxidoreductase</keyword>
<comment type="similarity">
    <text evidence="1 4 7">Belongs to the aldehyde dehydrogenase family.</text>
</comment>
<dbReference type="FunFam" id="3.40.605.10:FF:000007">
    <property type="entry name" value="NAD/NADP-dependent betaine aldehyde dehydrogenase"/>
    <property type="match status" value="1"/>
</dbReference>
<dbReference type="InterPro" id="IPR015590">
    <property type="entry name" value="Aldehyde_DH_dom"/>
</dbReference>
<dbReference type="InterPro" id="IPR016160">
    <property type="entry name" value="Ald_DH_CS_CYS"/>
</dbReference>
<accession>A0A8T9C7U9</accession>
<feature type="domain" description="Aldehyde dehydrogenase" evidence="8">
    <location>
        <begin position="30"/>
        <end position="476"/>
    </location>
</feature>
<sequence length="483" mass="52681">MPSATNGSGAKIFFDTFQNVIDGKQVTTSQTRHGINPATKKALPEVPIASKEDVDTAVKAGKEAFKSWSKTTIEERREAILKFAEAYKEHQEDFAKLLTTEQGKPLQFGNMEAGTGYTWLSEIAKLDLPEEVIEDTEDRKVITRYTPLGVVVAIVPWNFPIQLAMGKIAPALLTGNTIILKPSPFTPYCGLKIAELAQKFFPPGVFQALSGDDNLGPWLTAHPDVDKISFTGSTVTGKKVMESASKTLKRVTLELGGNDPAIVCKSVDIKAVAPQIATLGFLNSGQICLCVKRIYVHSAIYDEFRDAMVEHTKTLKVAEGFADGAFLGPIQNSMQYEKVQTFFDDVEKQGYKVAVGGKTAASDGYFINPTIIDNPADDSMIVQEEPFGPIIPIVKWTDEDDVIARANNTKMGLGASVWSSDLKEAERIARQIEAGSVWINAHIDVSPIVPFGGHKESGIGHEWGASGLKHFCNSQSLFLKKKV</sequence>
<comment type="catalytic activity">
    <reaction evidence="3">
        <text>an aldehyde + NAD(+) + H2O = a carboxylate + NADH + 2 H(+)</text>
        <dbReference type="Rhea" id="RHEA:16185"/>
        <dbReference type="ChEBI" id="CHEBI:15377"/>
        <dbReference type="ChEBI" id="CHEBI:15378"/>
        <dbReference type="ChEBI" id="CHEBI:17478"/>
        <dbReference type="ChEBI" id="CHEBI:29067"/>
        <dbReference type="ChEBI" id="CHEBI:57540"/>
        <dbReference type="ChEBI" id="CHEBI:57945"/>
        <dbReference type="EC" id="1.2.1.3"/>
    </reaction>
</comment>
<evidence type="ECO:0000256" key="5">
    <source>
        <dbReference type="PIRSR" id="PIRSR036492-1"/>
    </source>
</evidence>
<gene>
    <name evidence="9" type="primary">FUS7_0</name>
    <name evidence="9" type="ORF">LSUE1_G002369</name>
</gene>
<dbReference type="InterPro" id="IPR016163">
    <property type="entry name" value="Ald_DH_C"/>
</dbReference>
<feature type="active site" evidence="5 6">
    <location>
        <position position="254"/>
    </location>
</feature>
<dbReference type="InterPro" id="IPR016161">
    <property type="entry name" value="Ald_DH/histidinol_DH"/>
</dbReference>
<dbReference type="InterPro" id="IPR029510">
    <property type="entry name" value="Ald_DH_CS_GLU"/>
</dbReference>
<dbReference type="Gene3D" id="3.40.605.10">
    <property type="entry name" value="Aldehyde Dehydrogenase, Chain A, domain 1"/>
    <property type="match status" value="1"/>
</dbReference>
<evidence type="ECO:0000256" key="3">
    <source>
        <dbReference type="ARBA" id="ARBA00049194"/>
    </source>
</evidence>
<organism evidence="9 10">
    <name type="scientific">Lachnellula suecica</name>
    <dbReference type="NCBI Taxonomy" id="602035"/>
    <lineage>
        <taxon>Eukaryota</taxon>
        <taxon>Fungi</taxon>
        <taxon>Dikarya</taxon>
        <taxon>Ascomycota</taxon>
        <taxon>Pezizomycotina</taxon>
        <taxon>Leotiomycetes</taxon>
        <taxon>Helotiales</taxon>
        <taxon>Lachnaceae</taxon>
        <taxon>Lachnellula</taxon>
    </lineage>
</organism>
<dbReference type="Pfam" id="PF00171">
    <property type="entry name" value="Aldedh"/>
    <property type="match status" value="1"/>
</dbReference>
<dbReference type="FunFam" id="3.40.309.10:FF:000009">
    <property type="entry name" value="Aldehyde dehydrogenase A"/>
    <property type="match status" value="1"/>
</dbReference>
<evidence type="ECO:0000256" key="6">
    <source>
        <dbReference type="PROSITE-ProRule" id="PRU10007"/>
    </source>
</evidence>
<dbReference type="Gene3D" id="3.40.309.10">
    <property type="entry name" value="Aldehyde Dehydrogenase, Chain A, domain 2"/>
    <property type="match status" value="1"/>
</dbReference>
<dbReference type="AlphaFoldDB" id="A0A8T9C7U9"/>
<reference evidence="9 10" key="1">
    <citation type="submission" date="2018-05" db="EMBL/GenBank/DDBJ databases">
        <title>Genome sequencing and assembly of the regulated plant pathogen Lachnellula willkommii and related sister species for the development of diagnostic species identification markers.</title>
        <authorList>
            <person name="Giroux E."/>
            <person name="Bilodeau G."/>
        </authorList>
    </citation>
    <scope>NUCLEOTIDE SEQUENCE [LARGE SCALE GENOMIC DNA]</scope>
    <source>
        <strain evidence="9 10">CBS 268.59</strain>
    </source>
</reference>
<feature type="active site" evidence="5">
    <location>
        <position position="288"/>
    </location>
</feature>
<evidence type="ECO:0000256" key="4">
    <source>
        <dbReference type="PIRNR" id="PIRNR036492"/>
    </source>
</evidence>
<dbReference type="CDD" id="cd07106">
    <property type="entry name" value="ALDH_AldA-AAD23400"/>
    <property type="match status" value="1"/>
</dbReference>
<proteinExistence type="inferred from homology"/>
<evidence type="ECO:0000313" key="10">
    <source>
        <dbReference type="Proteomes" id="UP000469558"/>
    </source>
</evidence>
<dbReference type="PROSITE" id="PS00687">
    <property type="entry name" value="ALDEHYDE_DEHYDR_GLU"/>
    <property type="match status" value="1"/>
</dbReference>
<dbReference type="GO" id="GO:0004029">
    <property type="term" value="F:aldehyde dehydrogenase (NAD+) activity"/>
    <property type="evidence" value="ECO:0007669"/>
    <property type="project" value="UniProtKB-EC"/>
</dbReference>
<dbReference type="InterPro" id="IPR044086">
    <property type="entry name" value="LUC3-like"/>
</dbReference>
<dbReference type="OrthoDB" id="310895at2759"/>
<dbReference type="PANTHER" id="PTHR11699">
    <property type="entry name" value="ALDEHYDE DEHYDROGENASE-RELATED"/>
    <property type="match status" value="1"/>
</dbReference>
<evidence type="ECO:0000259" key="8">
    <source>
        <dbReference type="Pfam" id="PF00171"/>
    </source>
</evidence>